<sequence length="111" mass="11040">MALGADGNQSVNGEIVRSAAVLLAAAPASCQPPSLHANAYGVWLGGLDCEPGSDVQHLAGVAAVTSPLIKHATGGRPWRDTLLGGAASGCTTGRLSSLRDSLAVKPAALRA</sequence>
<dbReference type="AlphaFoldDB" id="A0A0C4DL97"/>
<keyword evidence="3" id="KW-1185">Reference proteome</keyword>
<reference evidence="3" key="2">
    <citation type="submission" date="2010-05" db="EMBL/GenBank/DDBJ databases">
        <title>The genome sequence of Magnaporthe poae strain ATCC 64411.</title>
        <authorList>
            <person name="Ma L.-J."/>
            <person name="Dead R."/>
            <person name="Young S."/>
            <person name="Zeng Q."/>
            <person name="Koehrsen M."/>
            <person name="Alvarado L."/>
            <person name="Berlin A."/>
            <person name="Chapman S.B."/>
            <person name="Chen Z."/>
            <person name="Freedman E."/>
            <person name="Gellesch M."/>
            <person name="Goldberg J."/>
            <person name="Griggs A."/>
            <person name="Gujja S."/>
            <person name="Heilman E.R."/>
            <person name="Heiman D."/>
            <person name="Hepburn T."/>
            <person name="Howarth C."/>
            <person name="Jen D."/>
            <person name="Larson L."/>
            <person name="Mehta T."/>
            <person name="Neiman D."/>
            <person name="Pearson M."/>
            <person name="Roberts A."/>
            <person name="Saif S."/>
            <person name="Shea T."/>
            <person name="Shenoy N."/>
            <person name="Sisk P."/>
            <person name="Stolte C."/>
            <person name="Sykes S."/>
            <person name="Walk T."/>
            <person name="White J."/>
            <person name="Yandava C."/>
            <person name="Haas B."/>
            <person name="Nusbaum C."/>
            <person name="Birren B."/>
        </authorList>
    </citation>
    <scope>NUCLEOTIDE SEQUENCE [LARGE SCALE GENOMIC DNA]</scope>
    <source>
        <strain evidence="3">ATCC 64411 / 73-15</strain>
    </source>
</reference>
<reference evidence="1" key="1">
    <citation type="submission" date="2010-05" db="EMBL/GenBank/DDBJ databases">
        <title>The Genome Sequence of Magnaporthe poae strain ATCC 64411.</title>
        <authorList>
            <consortium name="The Broad Institute Genome Sequencing Platform"/>
            <consortium name="Broad Institute Genome Sequencing Center for Infectious Disease"/>
            <person name="Ma L.-J."/>
            <person name="Dead R."/>
            <person name="Young S."/>
            <person name="Zeng Q."/>
            <person name="Koehrsen M."/>
            <person name="Alvarado L."/>
            <person name="Berlin A."/>
            <person name="Chapman S.B."/>
            <person name="Chen Z."/>
            <person name="Freedman E."/>
            <person name="Gellesch M."/>
            <person name="Goldberg J."/>
            <person name="Griggs A."/>
            <person name="Gujja S."/>
            <person name="Heilman E.R."/>
            <person name="Heiman D."/>
            <person name="Hepburn T."/>
            <person name="Howarth C."/>
            <person name="Jen D."/>
            <person name="Larson L."/>
            <person name="Mehta T."/>
            <person name="Neiman D."/>
            <person name="Pearson M."/>
            <person name="Roberts A."/>
            <person name="Saif S."/>
            <person name="Shea T."/>
            <person name="Shenoy N."/>
            <person name="Sisk P."/>
            <person name="Stolte C."/>
            <person name="Sykes S."/>
            <person name="Walk T."/>
            <person name="White J."/>
            <person name="Yandava C."/>
            <person name="Haas B."/>
            <person name="Nusbaum C."/>
            <person name="Birren B."/>
        </authorList>
    </citation>
    <scope>NUCLEOTIDE SEQUENCE</scope>
    <source>
        <strain evidence="1">ATCC 64411</strain>
    </source>
</reference>
<evidence type="ECO:0000313" key="1">
    <source>
        <dbReference type="EMBL" id="KLU81448.1"/>
    </source>
</evidence>
<name>A0A0C4DL97_MAGP6</name>
<evidence type="ECO:0000313" key="2">
    <source>
        <dbReference type="EnsemblFungi" id="MAPG_00537T0"/>
    </source>
</evidence>
<dbReference type="EMBL" id="GL876966">
    <property type="protein sequence ID" value="KLU81448.1"/>
    <property type="molecule type" value="Genomic_DNA"/>
</dbReference>
<dbReference type="EnsemblFungi" id="MAPG_00537T0">
    <property type="protein sequence ID" value="MAPG_00537T0"/>
    <property type="gene ID" value="MAPG_00537"/>
</dbReference>
<dbReference type="VEuPathDB" id="FungiDB:MAPG_00537"/>
<reference evidence="2" key="4">
    <citation type="journal article" date="2015" name="G3 (Bethesda)">
        <title>Genome sequences of three phytopathogenic species of the Magnaporthaceae family of fungi.</title>
        <authorList>
            <person name="Okagaki L.H."/>
            <person name="Nunes C.C."/>
            <person name="Sailsbery J."/>
            <person name="Clay B."/>
            <person name="Brown D."/>
            <person name="John T."/>
            <person name="Oh Y."/>
            <person name="Young N."/>
            <person name="Fitzgerald M."/>
            <person name="Haas B.J."/>
            <person name="Zeng Q."/>
            <person name="Young S."/>
            <person name="Adiconis X."/>
            <person name="Fan L."/>
            <person name="Levin J.Z."/>
            <person name="Mitchell T.K."/>
            <person name="Okubara P.A."/>
            <person name="Farman M.L."/>
            <person name="Kohn L.M."/>
            <person name="Birren B."/>
            <person name="Ma L.-J."/>
            <person name="Dean R.A."/>
        </authorList>
    </citation>
    <scope>NUCLEOTIDE SEQUENCE</scope>
    <source>
        <strain evidence="2">ATCC 64411 / 73-15</strain>
    </source>
</reference>
<reference evidence="2" key="5">
    <citation type="submission" date="2015-06" db="UniProtKB">
        <authorList>
            <consortium name="EnsemblFungi"/>
        </authorList>
    </citation>
    <scope>IDENTIFICATION</scope>
    <source>
        <strain evidence="2">ATCC 64411</strain>
    </source>
</reference>
<reference evidence="1" key="3">
    <citation type="submission" date="2011-03" db="EMBL/GenBank/DDBJ databases">
        <title>Annotation of Magnaporthe poae ATCC 64411.</title>
        <authorList>
            <person name="Ma L.-J."/>
            <person name="Dead R."/>
            <person name="Young S.K."/>
            <person name="Zeng Q."/>
            <person name="Gargeya S."/>
            <person name="Fitzgerald M."/>
            <person name="Haas B."/>
            <person name="Abouelleil A."/>
            <person name="Alvarado L."/>
            <person name="Arachchi H.M."/>
            <person name="Berlin A."/>
            <person name="Brown A."/>
            <person name="Chapman S.B."/>
            <person name="Chen Z."/>
            <person name="Dunbar C."/>
            <person name="Freedman E."/>
            <person name="Gearin G."/>
            <person name="Gellesch M."/>
            <person name="Goldberg J."/>
            <person name="Griggs A."/>
            <person name="Gujja S."/>
            <person name="Heiman D."/>
            <person name="Howarth C."/>
            <person name="Larson L."/>
            <person name="Lui A."/>
            <person name="MacDonald P.J.P."/>
            <person name="Mehta T."/>
            <person name="Montmayeur A."/>
            <person name="Murphy C."/>
            <person name="Neiman D."/>
            <person name="Pearson M."/>
            <person name="Priest M."/>
            <person name="Roberts A."/>
            <person name="Saif S."/>
            <person name="Shea T."/>
            <person name="Shenoy N."/>
            <person name="Sisk P."/>
            <person name="Stolte C."/>
            <person name="Sykes S."/>
            <person name="Yandava C."/>
            <person name="Wortman J."/>
            <person name="Nusbaum C."/>
            <person name="Birren B."/>
        </authorList>
    </citation>
    <scope>NUCLEOTIDE SEQUENCE</scope>
    <source>
        <strain evidence="1">ATCC 64411</strain>
    </source>
</reference>
<evidence type="ECO:0000313" key="3">
    <source>
        <dbReference type="Proteomes" id="UP000011715"/>
    </source>
</evidence>
<accession>A0A0C4DL97</accession>
<proteinExistence type="predicted"/>
<gene>
    <name evidence="1" type="ORF">MAPG_00537</name>
</gene>
<organism evidence="2 3">
    <name type="scientific">Magnaporthiopsis poae (strain ATCC 64411 / 73-15)</name>
    <name type="common">Kentucky bluegrass fungus</name>
    <name type="synonym">Magnaporthe poae</name>
    <dbReference type="NCBI Taxonomy" id="644358"/>
    <lineage>
        <taxon>Eukaryota</taxon>
        <taxon>Fungi</taxon>
        <taxon>Dikarya</taxon>
        <taxon>Ascomycota</taxon>
        <taxon>Pezizomycotina</taxon>
        <taxon>Sordariomycetes</taxon>
        <taxon>Sordariomycetidae</taxon>
        <taxon>Magnaporthales</taxon>
        <taxon>Magnaporthaceae</taxon>
        <taxon>Magnaporthiopsis</taxon>
    </lineage>
</organism>
<dbReference type="Proteomes" id="UP000011715">
    <property type="component" value="Unassembled WGS sequence"/>
</dbReference>
<dbReference type="EMBL" id="ADBL01000124">
    <property type="status" value="NOT_ANNOTATED_CDS"/>
    <property type="molecule type" value="Genomic_DNA"/>
</dbReference>
<protein>
    <submittedName>
        <fullName evidence="1 2">Uncharacterized protein</fullName>
    </submittedName>
</protein>